<dbReference type="Gene3D" id="3.30.300.30">
    <property type="match status" value="1"/>
</dbReference>
<accession>A0ABR8Y9Z5</accession>
<sequence length="1243" mass="141886">MKLQLNRYQDNLWRYANLFPEDYYNLGWSARLSANLRIDLFAKAFNYVVHTVELMHSVLLGDAKSGFYFEETDENQSVFEVISCSFDECQQDMERFTKRPFDLSHEWPIRARLYHLSDDSFILLIVFHHICIDGVTGLDFFSMLESVYNQLDADGNYPNLEIPSWEDSIHRMENGQRALSLIDLNNWRKTLSNEPLELFFPDVNNSTSYTVNFEMFELGESLMSRINHIARQNGVTAFIVILAAWMIVLSRFTGRKGIFVENSINMRTTKSKNLVGFFVNNIPLSVDFSNLVMVKDVFSVLAQQWKTLRTLRHYTWPELLSFLKRENPLNDLGRVNVGINFAGWSNSFNLSLSNVDCRFFRRLDHSSSLDLFLDVEPTKTGFSRINYHPIFSIEQIQMLIESLRTVLEVFVSDIERPLSSISMMPEEKQKQIMQSYENKLDSLPSVKESINDRFERLAALNPNKIAIVYDGSKMTYLTLSIQVNRNANCLRLVYQSHFHYELPLGEPIGIYTNNKCLAIIWMLSILKAGGAYVILDSSYPLERIAFLVQDYGIHCVLTDDKCAIGEKLPKDLFYIDIYNTEKAENNCPRIHPSSLAYIISTSGTTGHPKGVPIRHEQVLELVQSGVFVSDADQCVLQFASLCFDASVWEIFFTLLHGSTLVIATEEQRLDMNKLQDLLIEQQVTIALFPPAILPNFPHIAIPSLKKIWVAGETASRKEIDYWQTQCSVFNGYGPTETTVCASACQFDLETPSNDIGLPLPAVTCYVLDENQNMVPDFVCGELYIGGPQVASGYINRPEQNSVKFIPNPFATEKDYRLKRNLFLYRSGDIVSRLPNGHLLFHGRTDFQVKIHGFRIESGEIESILNQHPMILQCVVQVQTISNDKVLVAYILPKEESANLSELELKAYLLDYLPSYMIPTKWVFVTGFPMTVNGKIDLKSLPAPSLNEEFVEVDVVKATSVEERLLESIASEVLRMKQISVTTDLFDLGLTSIQVMMIVSGASSLGLELSASAFYRYRTIREIAKHKDASICFWHHEDNDKPIAVIVCGDTYFAPDYIQLADKLSDKYSVLVLESYHEYLLGNATTDWEQVLEAYLSIMQKVLDGRAPQLLSGFCLGGEMALGMASLLEKQSIRPDLLLIDSFVNRDKGLPIAMDYPGTSEIVNARRQEETNRLLQTQKLSSYEGDICIILANRFTTERMQLNDEALVAARRQFEENPVEWKRLYPQSSIEWRNAIHWDILKNL</sequence>
<dbReference type="NCBIfam" id="TIGR01733">
    <property type="entry name" value="AA-adenyl-dom"/>
    <property type="match status" value="1"/>
</dbReference>
<dbReference type="PROSITE" id="PS50075">
    <property type="entry name" value="CARRIER"/>
    <property type="match status" value="1"/>
</dbReference>
<dbReference type="Gene3D" id="1.10.1200.10">
    <property type="entry name" value="ACP-like"/>
    <property type="match status" value="1"/>
</dbReference>
<organism evidence="3 4">
    <name type="scientific">Phocaeicola intestinalis</name>
    <dbReference type="NCBI Taxonomy" id="2762212"/>
    <lineage>
        <taxon>Bacteria</taxon>
        <taxon>Pseudomonadati</taxon>
        <taxon>Bacteroidota</taxon>
        <taxon>Bacteroidia</taxon>
        <taxon>Bacteroidales</taxon>
        <taxon>Bacteroidaceae</taxon>
        <taxon>Phocaeicola</taxon>
    </lineage>
</organism>
<protein>
    <submittedName>
        <fullName evidence="3">Amino acid adenylation domain-containing protein</fullName>
    </submittedName>
</protein>
<dbReference type="Pfam" id="PF00550">
    <property type="entry name" value="PP-binding"/>
    <property type="match status" value="1"/>
</dbReference>
<dbReference type="Gene3D" id="3.30.559.10">
    <property type="entry name" value="Chloramphenicol acetyltransferase-like domain"/>
    <property type="match status" value="1"/>
</dbReference>
<dbReference type="InterPro" id="IPR000873">
    <property type="entry name" value="AMP-dep_synth/lig_dom"/>
</dbReference>
<dbReference type="Pfam" id="PF00668">
    <property type="entry name" value="Condensation"/>
    <property type="match status" value="1"/>
</dbReference>
<dbReference type="SUPFAM" id="SSF47336">
    <property type="entry name" value="ACP-like"/>
    <property type="match status" value="1"/>
</dbReference>
<dbReference type="Gene3D" id="3.40.50.980">
    <property type="match status" value="2"/>
</dbReference>
<feature type="transmembrane region" description="Helical" evidence="1">
    <location>
        <begin position="233"/>
        <end position="252"/>
    </location>
</feature>
<dbReference type="Gene3D" id="2.30.38.10">
    <property type="entry name" value="Luciferase, Domain 3"/>
    <property type="match status" value="1"/>
</dbReference>
<evidence type="ECO:0000313" key="4">
    <source>
        <dbReference type="Proteomes" id="UP000620874"/>
    </source>
</evidence>
<proteinExistence type="predicted"/>
<name>A0ABR8Y9Z5_9BACT</name>
<keyword evidence="1" id="KW-0472">Membrane</keyword>
<evidence type="ECO:0000259" key="2">
    <source>
        <dbReference type="PROSITE" id="PS50075"/>
    </source>
</evidence>
<dbReference type="Pfam" id="PF13193">
    <property type="entry name" value="AMP-binding_C"/>
    <property type="match status" value="1"/>
</dbReference>
<dbReference type="CDD" id="cd05930">
    <property type="entry name" value="A_NRPS"/>
    <property type="match status" value="1"/>
</dbReference>
<dbReference type="InterPro" id="IPR009081">
    <property type="entry name" value="PP-bd_ACP"/>
</dbReference>
<gene>
    <name evidence="3" type="ORF">H9625_11375</name>
</gene>
<dbReference type="InterPro" id="IPR025110">
    <property type="entry name" value="AMP-bd_C"/>
</dbReference>
<dbReference type="SUPFAM" id="SSF53474">
    <property type="entry name" value="alpha/beta-Hydrolases"/>
    <property type="match status" value="1"/>
</dbReference>
<dbReference type="InterPro" id="IPR010071">
    <property type="entry name" value="AA_adenyl_dom"/>
</dbReference>
<dbReference type="Pfam" id="PF00975">
    <property type="entry name" value="Thioesterase"/>
    <property type="match status" value="1"/>
</dbReference>
<dbReference type="InterPro" id="IPR001031">
    <property type="entry name" value="Thioesterase"/>
</dbReference>
<comment type="caution">
    <text evidence="3">The sequence shown here is derived from an EMBL/GenBank/DDBJ whole genome shotgun (WGS) entry which is preliminary data.</text>
</comment>
<dbReference type="Gene3D" id="3.30.559.30">
    <property type="entry name" value="Nonribosomal peptide synthetase, condensation domain"/>
    <property type="match status" value="1"/>
</dbReference>
<dbReference type="PANTHER" id="PTHR45527:SF1">
    <property type="entry name" value="FATTY ACID SYNTHASE"/>
    <property type="match status" value="1"/>
</dbReference>
<dbReference type="PANTHER" id="PTHR45527">
    <property type="entry name" value="NONRIBOSOMAL PEPTIDE SYNTHETASE"/>
    <property type="match status" value="1"/>
</dbReference>
<evidence type="ECO:0000313" key="3">
    <source>
        <dbReference type="EMBL" id="MBD8041024.1"/>
    </source>
</evidence>
<keyword evidence="1" id="KW-0812">Transmembrane</keyword>
<keyword evidence="4" id="KW-1185">Reference proteome</keyword>
<dbReference type="Proteomes" id="UP000620874">
    <property type="component" value="Unassembled WGS sequence"/>
</dbReference>
<dbReference type="InterPro" id="IPR029058">
    <property type="entry name" value="AB_hydrolase_fold"/>
</dbReference>
<dbReference type="InterPro" id="IPR045851">
    <property type="entry name" value="AMP-bd_C_sf"/>
</dbReference>
<dbReference type="RefSeq" id="WP_191764405.1">
    <property type="nucleotide sequence ID" value="NZ_JACSPP010000036.1"/>
</dbReference>
<dbReference type="EMBL" id="JACSPP010000036">
    <property type="protein sequence ID" value="MBD8041024.1"/>
    <property type="molecule type" value="Genomic_DNA"/>
</dbReference>
<dbReference type="InterPro" id="IPR023213">
    <property type="entry name" value="CAT-like_dom_sf"/>
</dbReference>
<dbReference type="InterPro" id="IPR001242">
    <property type="entry name" value="Condensation_dom"/>
</dbReference>
<feature type="domain" description="Carrier" evidence="2">
    <location>
        <begin position="956"/>
        <end position="1030"/>
    </location>
</feature>
<dbReference type="Gene3D" id="3.40.50.1820">
    <property type="entry name" value="alpha/beta hydrolase"/>
    <property type="match status" value="1"/>
</dbReference>
<dbReference type="SUPFAM" id="SSF52777">
    <property type="entry name" value="CoA-dependent acyltransferases"/>
    <property type="match status" value="2"/>
</dbReference>
<keyword evidence="1" id="KW-1133">Transmembrane helix</keyword>
<evidence type="ECO:0000256" key="1">
    <source>
        <dbReference type="SAM" id="Phobius"/>
    </source>
</evidence>
<dbReference type="Pfam" id="PF00501">
    <property type="entry name" value="AMP-binding"/>
    <property type="match status" value="1"/>
</dbReference>
<dbReference type="InterPro" id="IPR036736">
    <property type="entry name" value="ACP-like_sf"/>
</dbReference>
<reference evidence="3 4" key="1">
    <citation type="submission" date="2020-08" db="EMBL/GenBank/DDBJ databases">
        <title>A Genomic Blueprint of the Chicken Gut Microbiome.</title>
        <authorList>
            <person name="Gilroy R."/>
            <person name="Ravi A."/>
            <person name="Getino M."/>
            <person name="Pursley I."/>
            <person name="Horton D.L."/>
            <person name="Alikhan N.-F."/>
            <person name="Baker D."/>
            <person name="Gharbi K."/>
            <person name="Hall N."/>
            <person name="Watson M."/>
            <person name="Adriaenssens E.M."/>
            <person name="Foster-Nyarko E."/>
            <person name="Jarju S."/>
            <person name="Secka A."/>
            <person name="Antonio M."/>
            <person name="Oren A."/>
            <person name="Chaudhuri R."/>
            <person name="La Ragione R.M."/>
            <person name="Hildebrand F."/>
            <person name="Pallen M.J."/>
        </authorList>
    </citation>
    <scope>NUCLEOTIDE SEQUENCE [LARGE SCALE GENOMIC DNA]</scope>
    <source>
        <strain evidence="3 4">Sa1CVN1</strain>
    </source>
</reference>
<dbReference type="SUPFAM" id="SSF56801">
    <property type="entry name" value="Acetyl-CoA synthetase-like"/>
    <property type="match status" value="1"/>
</dbReference>